<keyword evidence="3" id="KW-0479">Metal-binding</keyword>
<proteinExistence type="inferred from homology"/>
<dbReference type="GO" id="GO:0046872">
    <property type="term" value="F:metal ion binding"/>
    <property type="evidence" value="ECO:0007669"/>
    <property type="project" value="UniProtKB-KW"/>
</dbReference>
<reference evidence="6" key="1">
    <citation type="submission" date="2020-07" db="EMBL/GenBank/DDBJ databases">
        <title>Huge and variable diversity of episymbiotic CPR bacteria and DPANN archaea in groundwater ecosystems.</title>
        <authorList>
            <person name="He C.Y."/>
            <person name="Keren R."/>
            <person name="Whittaker M."/>
            <person name="Farag I.F."/>
            <person name="Doudna J."/>
            <person name="Cate J.H.D."/>
            <person name="Banfield J.F."/>
        </authorList>
    </citation>
    <scope>NUCLEOTIDE SEQUENCE</scope>
    <source>
        <strain evidence="6">NC_groundwater_193_Ag_S-0.1um_51_7</strain>
    </source>
</reference>
<comment type="caution">
    <text evidence="6">The sequence shown here is derived from an EMBL/GenBank/DDBJ whole genome shotgun (WGS) entry which is preliminary data.</text>
</comment>
<organism evidence="6 7">
    <name type="scientific">Candidatus Sungiibacteriota bacterium</name>
    <dbReference type="NCBI Taxonomy" id="2750080"/>
    <lineage>
        <taxon>Bacteria</taxon>
        <taxon>Candidatus Sungiibacteriota</taxon>
    </lineage>
</organism>
<evidence type="ECO:0000256" key="2">
    <source>
        <dbReference type="ARBA" id="ARBA00022694"/>
    </source>
</evidence>
<evidence type="ECO:0000256" key="1">
    <source>
        <dbReference type="ARBA" id="ARBA00007963"/>
    </source>
</evidence>
<dbReference type="SUPFAM" id="SSF69819">
    <property type="entry name" value="MTH1598-like"/>
    <property type="match status" value="1"/>
</dbReference>
<keyword evidence="4" id="KW-0106">Calcium</keyword>
<dbReference type="Gene3D" id="3.55.10.10">
    <property type="entry name" value="Archease domain"/>
    <property type="match status" value="1"/>
</dbReference>
<dbReference type="AlphaFoldDB" id="A0A931SD93"/>
<dbReference type="EMBL" id="JACOZA010000040">
    <property type="protein sequence ID" value="MBI2096845.1"/>
    <property type="molecule type" value="Genomic_DNA"/>
</dbReference>
<dbReference type="InterPro" id="IPR023572">
    <property type="entry name" value="Archease_dom"/>
</dbReference>
<dbReference type="Pfam" id="PF01951">
    <property type="entry name" value="Archease"/>
    <property type="match status" value="1"/>
</dbReference>
<evidence type="ECO:0000256" key="3">
    <source>
        <dbReference type="ARBA" id="ARBA00022723"/>
    </source>
</evidence>
<evidence type="ECO:0000313" key="7">
    <source>
        <dbReference type="Proteomes" id="UP000724148"/>
    </source>
</evidence>
<sequence length="138" mass="15920">MRDGYDIFERDEITHIRAWGTTERELFQRALLGLAVFVRPDVAPEKGRGVHIRAHIHGENFSDTLERFLSHVLYESEMHDAVFPAMHVIHLTSQEIECELVGKKIDHREEEAEGVKLTSGGIEKRDGQWEVEFTPELV</sequence>
<feature type="domain" description="Archease" evidence="5">
    <location>
        <begin position="15"/>
        <end position="133"/>
    </location>
</feature>
<dbReference type="Proteomes" id="UP000724148">
    <property type="component" value="Unassembled WGS sequence"/>
</dbReference>
<accession>A0A931SD93</accession>
<dbReference type="GO" id="GO:0008033">
    <property type="term" value="P:tRNA processing"/>
    <property type="evidence" value="ECO:0007669"/>
    <property type="project" value="UniProtKB-KW"/>
</dbReference>
<comment type="similarity">
    <text evidence="1">Belongs to the archease family.</text>
</comment>
<evidence type="ECO:0000256" key="4">
    <source>
        <dbReference type="ARBA" id="ARBA00022837"/>
    </source>
</evidence>
<dbReference type="InterPro" id="IPR036820">
    <property type="entry name" value="Archease_dom_sf"/>
</dbReference>
<keyword evidence="2" id="KW-0819">tRNA processing</keyword>
<gene>
    <name evidence="6" type="ORF">HYT40_01675</name>
</gene>
<evidence type="ECO:0000259" key="5">
    <source>
        <dbReference type="Pfam" id="PF01951"/>
    </source>
</evidence>
<name>A0A931SD93_9BACT</name>
<evidence type="ECO:0000313" key="6">
    <source>
        <dbReference type="EMBL" id="MBI2096845.1"/>
    </source>
</evidence>
<protein>
    <submittedName>
        <fullName evidence="6">Archease</fullName>
    </submittedName>
</protein>